<dbReference type="EMBL" id="KV417481">
    <property type="protein sequence ID" value="KZP34017.1"/>
    <property type="molecule type" value="Genomic_DNA"/>
</dbReference>
<dbReference type="Proteomes" id="UP000076532">
    <property type="component" value="Unassembled WGS sequence"/>
</dbReference>
<gene>
    <name evidence="1" type="ORF">FIBSPDRAFT_720272</name>
</gene>
<evidence type="ECO:0000313" key="1">
    <source>
        <dbReference type="EMBL" id="KZP34017.1"/>
    </source>
</evidence>
<feature type="non-terminal residue" evidence="1">
    <location>
        <position position="1"/>
    </location>
</feature>
<evidence type="ECO:0000313" key="2">
    <source>
        <dbReference type="Proteomes" id="UP000076532"/>
    </source>
</evidence>
<name>A0A166WR58_9AGAM</name>
<dbReference type="AlphaFoldDB" id="A0A166WR58"/>
<proteinExistence type="predicted"/>
<keyword evidence="2" id="KW-1185">Reference proteome</keyword>
<dbReference type="OrthoDB" id="3050608at2759"/>
<sequence length="50" mass="5677">AIDLFQEHVLHEGPQTKESIFDQAKDIAIADGIRTQYKKITGKEFPLHAK</sequence>
<accession>A0A166WR58</accession>
<reference evidence="1 2" key="1">
    <citation type="journal article" date="2016" name="Mol. Biol. Evol.">
        <title>Comparative Genomics of Early-Diverging Mushroom-Forming Fungi Provides Insights into the Origins of Lignocellulose Decay Capabilities.</title>
        <authorList>
            <person name="Nagy L.G."/>
            <person name="Riley R."/>
            <person name="Tritt A."/>
            <person name="Adam C."/>
            <person name="Daum C."/>
            <person name="Floudas D."/>
            <person name="Sun H."/>
            <person name="Yadav J.S."/>
            <person name="Pangilinan J."/>
            <person name="Larsson K.H."/>
            <person name="Matsuura K."/>
            <person name="Barry K."/>
            <person name="Labutti K."/>
            <person name="Kuo R."/>
            <person name="Ohm R.A."/>
            <person name="Bhattacharya S.S."/>
            <person name="Shirouzu T."/>
            <person name="Yoshinaga Y."/>
            <person name="Martin F.M."/>
            <person name="Grigoriev I.V."/>
            <person name="Hibbett D.S."/>
        </authorList>
    </citation>
    <scope>NUCLEOTIDE SEQUENCE [LARGE SCALE GENOMIC DNA]</scope>
    <source>
        <strain evidence="1 2">CBS 109695</strain>
    </source>
</reference>
<organism evidence="1 2">
    <name type="scientific">Athelia psychrophila</name>
    <dbReference type="NCBI Taxonomy" id="1759441"/>
    <lineage>
        <taxon>Eukaryota</taxon>
        <taxon>Fungi</taxon>
        <taxon>Dikarya</taxon>
        <taxon>Basidiomycota</taxon>
        <taxon>Agaricomycotina</taxon>
        <taxon>Agaricomycetes</taxon>
        <taxon>Agaricomycetidae</taxon>
        <taxon>Atheliales</taxon>
        <taxon>Atheliaceae</taxon>
        <taxon>Athelia</taxon>
    </lineage>
</organism>
<protein>
    <submittedName>
        <fullName evidence="1">Uncharacterized protein</fullName>
    </submittedName>
</protein>